<name>Q7TLW8_NPVCF</name>
<accession>Q7TLW8</accession>
<reference evidence="1 2" key="6">
    <citation type="journal article" date="1996" name="Virology">
        <title>Identification, molecular cloning, and transcription analysis of the Choristoneura fumiferana nuclear polyhedrosis virus spindle-like protein gene.</title>
        <authorList>
            <person name="Liu J.J."/>
            <person name="Carstens E.B."/>
        </authorList>
    </citation>
    <scope>NUCLEOTIDE SEQUENCE [LARGE SCALE GENOMIC DNA]</scope>
</reference>
<proteinExistence type="predicted"/>
<dbReference type="OrthoDB" id="18602at10239"/>
<dbReference type="InterPro" id="IPR009661">
    <property type="entry name" value="AcMNPV_Da18"/>
</dbReference>
<reference evidence="1 2" key="5">
    <citation type="journal article" date="1996" name="Virology">
        <title>Studies of Choristoneura fumiferana nuclear polyhedrosis virus gene expression in insect cells.</title>
        <authorList>
            <person name="Qiu W."/>
            <person name="Liu J.J."/>
            <person name="Carstens E.B."/>
        </authorList>
    </citation>
    <scope>NUCLEOTIDE SEQUENCE [LARGE SCALE GENOMIC DNA]</scope>
</reference>
<dbReference type="GeneID" id="1482787"/>
<reference evidence="1 2" key="1">
    <citation type="journal article" date="1992" name="Virus Res.">
        <title>Identification of bent DNA and ARS fragments in the genome of Choristoneura fumiferana nuclear polyhedrosis virus.</title>
        <authorList>
            <person name="Lee H.Y."/>
            <person name="Arif B."/>
            <person name="Dobos P."/>
            <person name="Krell P."/>
        </authorList>
    </citation>
    <scope>NUCLEOTIDE SEQUENCE [LARGE SCALE GENOMIC DNA]</scope>
</reference>
<reference evidence="1 2" key="8">
    <citation type="journal article" date="2002" name="Virus Res.">
        <title>Identification and molecular characterization of the baculovirus CfMNPV early genes: ie-1, ie-2 and pe38.</title>
        <authorList>
            <person name="Carstens E.B."/>
            <person name="Liu J.J."/>
            <person name="Dominy C."/>
        </authorList>
    </citation>
    <scope>NUCLEOTIDE SEQUENCE [LARGE SCALE GENOMIC DNA]</scope>
</reference>
<evidence type="ECO:0000313" key="1">
    <source>
        <dbReference type="EMBL" id="AAP29809.1"/>
    </source>
</evidence>
<dbReference type="KEGG" id="vg:1482787"/>
<dbReference type="Pfam" id="PF06856">
    <property type="entry name" value="AcMNPV_Orf17"/>
    <property type="match status" value="1"/>
</dbReference>
<dbReference type="Proteomes" id="UP000204418">
    <property type="component" value="Segment"/>
</dbReference>
<evidence type="ECO:0000313" key="2">
    <source>
        <dbReference type="Proteomes" id="UP000204418"/>
    </source>
</evidence>
<protein>
    <submittedName>
        <fullName evidence="1">Uncharacterized protein</fullName>
    </submittedName>
</protein>
<organismHost>
    <name type="scientific">Choristoneura fumiferana</name>
    <name type="common">Spruce budworm moth</name>
    <name type="synonym">Archips fumiferana</name>
    <dbReference type="NCBI Taxonomy" id="7141"/>
</organismHost>
<reference evidence="1 2" key="3">
    <citation type="journal article" date="1995" name="Virology">
        <title>Identification and analysis of a putative origin of DNA replication in the Choristoneura fumiferana multinucleocapsid nuclear polyhedrosis virus genome.</title>
        <authorList>
            <person name="Xie W.D."/>
            <person name="Arif B."/>
            <person name="Dobos P."/>
            <person name="Krell P.J."/>
        </authorList>
    </citation>
    <scope>NUCLEOTIDE SEQUENCE [LARGE SCALE GENOMIC DNA]</scope>
</reference>
<reference evidence="1 2" key="7">
    <citation type="journal article" date="2000" name="Virology">
        <title>Identification and molecular characterization of the Choristoneura fumiferana multicapsid nucleopolyhedrovirus genomic region encoding the regulatory genes pkip, p47, lef-12, and gta.</title>
        <authorList>
            <person name="Lapointe R."/>
            <person name="Back D.W."/>
            <person name="Ding Q."/>
            <person name="Carstens E.B."/>
        </authorList>
    </citation>
    <scope>NUCLEOTIDE SEQUENCE [LARGE SCALE GENOMIC DNA]</scope>
</reference>
<keyword evidence="2" id="KW-1185">Reference proteome</keyword>
<reference evidence="1 2" key="2">
    <citation type="journal article" date="1995" name="J. Gen. Virol.">
        <title>Characterization, sequencing and phylogeny of the ecdysteroid UDP-glucosyltransferase gene from two distinct nuclear polyhedrosis viruses isolated from Choristoneura fumiferana.</title>
        <authorList>
            <person name="Barrett J.W."/>
            <person name="Krell P.J."/>
            <person name="Arif B.M."/>
        </authorList>
    </citation>
    <scope>NUCLEOTIDE SEQUENCE [LARGE SCALE GENOMIC DNA]</scope>
</reference>
<sequence length="207" mass="22992">MDITVTLVPINLRGVEEPTHKECFKLASVCANAEFCLTVKCRSPFAKYKVLISVTNFKEKHLQATVCSRYDSLCVINTPGQQQILFDGFAKPDDEGATVPLVVGPLFAARSAGCRVRAAVNAIEQQQTVVKIFINEAYLKSAWGALRGLFFSDNEYELKLVNSVVEFVSVNKAHNSARGANSSKWVPASNYKTGRQLLTVLFIFRFY</sequence>
<reference evidence="1 2" key="4">
    <citation type="journal article" date="1995" name="Virology">
        <title>Identification, localization, transcription, and sequence analysis of the Choristoneura fumiferana nuclear polyhedrosis virus DNA polymerase gene.</title>
        <authorList>
            <person name="Liu J.J."/>
            <person name="Carstens E.B."/>
        </authorList>
    </citation>
    <scope>NUCLEOTIDE SEQUENCE [LARGE SCALE GENOMIC DNA]</scope>
</reference>
<organism evidence="1 2">
    <name type="scientific">Choristoneura fumiferana nuclear polyhedrosis virus</name>
    <name type="common">CfMNPV</name>
    <dbReference type="NCBI Taxonomy" id="208973"/>
    <lineage>
        <taxon>Viruses</taxon>
        <taxon>Viruses incertae sedis</taxon>
        <taxon>Naldaviricetes</taxon>
        <taxon>Lefavirales</taxon>
        <taxon>Baculoviridae</taxon>
        <taxon>Alphabaculovirus</taxon>
        <taxon>Alphabaculovirus chofumiferanae</taxon>
    </lineage>
</organism>
<dbReference type="EMBL" id="AF512031">
    <property type="protein sequence ID" value="AAP29809.1"/>
    <property type="molecule type" value="Genomic_DNA"/>
</dbReference>
<dbReference type="RefSeq" id="NP_848328.1">
    <property type="nucleotide sequence ID" value="NC_004778.3"/>
</dbReference>
<reference evidence="1 2" key="9">
    <citation type="journal article" date="2005" name="J. Gen. Virol.">
        <title>Analysis of the Choristoneura fumiferana nucleopolyhedrovirus genome.</title>
        <authorList>
            <person name="de Jong J.G."/>
            <person name="Lauzon H.A."/>
            <person name="Dominy C."/>
            <person name="Poloumienko A."/>
            <person name="Carstens E.B."/>
            <person name="Arif B.M."/>
            <person name="Krell P.J."/>
        </authorList>
    </citation>
    <scope>NUCLEOTIDE SEQUENCE [LARGE SCALE GENOMIC DNA]</scope>
</reference>